<dbReference type="PROSITE" id="PS00440">
    <property type="entry name" value="ACYLTRANSF_C_2"/>
    <property type="match status" value="1"/>
</dbReference>
<proteinExistence type="inferred from homology"/>
<dbReference type="EMBL" id="MCGT01000036">
    <property type="protein sequence ID" value="ORX46745.1"/>
    <property type="molecule type" value="Genomic_DNA"/>
</dbReference>
<sequence>MTTTTSPPTYSLQGTLPRLPVPSLEATCKLYLQTLLPLQTQQEHADTTSKVQDFVTSDLGKALQQRLIDMDQNSPFNWLEDNFWIKKAYLEWREALMVNSNYYILGKDDDHHPAELLQGLPTGQFSQFQLRRAASLIYWALDYKEILEREELPVDMARTQPFCMWQYSRIFGVTRIPMPHCDSLIQPDPASLTHVIVLACDQMYKLKVYHQVNGTRQRVSIDALESDLTSIVKHASHKINQQVPVPLLSSWHRDRWTEARTHLLALDPAKNRENMSTIEHGLFAVSLDDHTHGPTAAERSRTGFFGNLGLGVGHNRWFDKSFTLLVENNGKATLMGEHSPVDALTVSYMWDHALHHSVKYAGLTGSPTSLTTNVEHLTWTTNAATQTYLAQAQRDGDALFARSDSHVLHYLEYGTDWVKRTGKVPPDAYFQMVLQLAYYRAHGQVTPTYETASTRKYLHGRTETIRTCSIDTKHFVEAFDQANVSAKEKYDLLVKATSSHRKYTQIASDGQGCDRHLLALRLLNMDHPAPGTTTPAPMHPIFTDPIFSASQQWRLSTSGLQAGDQLMGTGFGATFKDGYGINYMAARTLIKFGIEVKTDEASLSASNFATVITQALQDMRQVCEQVNSAGKEASMVRL</sequence>
<dbReference type="InterPro" id="IPR039551">
    <property type="entry name" value="Cho/carn_acyl_trans"/>
</dbReference>
<evidence type="ECO:0000256" key="4">
    <source>
        <dbReference type="PIRSR" id="PIRSR600542-1"/>
    </source>
</evidence>
<evidence type="ECO:0000313" key="7">
    <source>
        <dbReference type="EMBL" id="ORX46745.1"/>
    </source>
</evidence>
<evidence type="ECO:0000256" key="5">
    <source>
        <dbReference type="RuleBase" id="RU003801"/>
    </source>
</evidence>
<dbReference type="Pfam" id="PF00755">
    <property type="entry name" value="Carn_acyltransf"/>
    <property type="match status" value="1"/>
</dbReference>
<dbReference type="PANTHER" id="PTHR22589">
    <property type="entry name" value="CARNITINE O-ACYLTRANSFERASE"/>
    <property type="match status" value="1"/>
</dbReference>
<feature type="active site" description="Proton acceptor" evidence="4">
    <location>
        <position position="338"/>
    </location>
</feature>
<dbReference type="PANTHER" id="PTHR22589:SF107">
    <property type="entry name" value="CHOLINE_CARNITINE ACYLTRANSFERASE DOMAIN-CONTAINING PROTEIN"/>
    <property type="match status" value="1"/>
</dbReference>
<gene>
    <name evidence="7" type="ORF">DM01DRAFT_1310822</name>
</gene>
<evidence type="ECO:0000259" key="6">
    <source>
        <dbReference type="Pfam" id="PF00755"/>
    </source>
</evidence>
<dbReference type="STRING" id="101127.A0A1X2G717"/>
<dbReference type="SUPFAM" id="SSF52777">
    <property type="entry name" value="CoA-dependent acyltransferases"/>
    <property type="match status" value="2"/>
</dbReference>
<keyword evidence="3 5" id="KW-0012">Acyltransferase</keyword>
<dbReference type="InterPro" id="IPR042231">
    <property type="entry name" value="Cho/carn_acyl_trans_2"/>
</dbReference>
<dbReference type="InterPro" id="IPR000542">
    <property type="entry name" value="Carn_acyl_trans"/>
</dbReference>
<dbReference type="Proteomes" id="UP000242146">
    <property type="component" value="Unassembled WGS sequence"/>
</dbReference>
<evidence type="ECO:0000256" key="3">
    <source>
        <dbReference type="ARBA" id="ARBA00023315"/>
    </source>
</evidence>
<name>A0A1X2G717_9FUNG</name>
<evidence type="ECO:0000313" key="8">
    <source>
        <dbReference type="Proteomes" id="UP000242146"/>
    </source>
</evidence>
<dbReference type="Gene3D" id="3.30.559.70">
    <property type="entry name" value="Choline/Carnitine o-acyltransferase, domain 2"/>
    <property type="match status" value="1"/>
</dbReference>
<dbReference type="AlphaFoldDB" id="A0A1X2G717"/>
<reference evidence="7 8" key="1">
    <citation type="submission" date="2016-07" db="EMBL/GenBank/DDBJ databases">
        <title>Pervasive Adenine N6-methylation of Active Genes in Fungi.</title>
        <authorList>
            <consortium name="DOE Joint Genome Institute"/>
            <person name="Mondo S.J."/>
            <person name="Dannebaum R.O."/>
            <person name="Kuo R.C."/>
            <person name="Labutti K."/>
            <person name="Haridas S."/>
            <person name="Kuo A."/>
            <person name="Salamov A."/>
            <person name="Ahrendt S.R."/>
            <person name="Lipzen A."/>
            <person name="Sullivan W."/>
            <person name="Andreopoulos W.B."/>
            <person name="Clum A."/>
            <person name="Lindquist E."/>
            <person name="Daum C."/>
            <person name="Ramamoorthy G.K."/>
            <person name="Gryganskyi A."/>
            <person name="Culley D."/>
            <person name="Magnuson J.K."/>
            <person name="James T.Y."/>
            <person name="O'Malley M.A."/>
            <person name="Stajich J.E."/>
            <person name="Spatafora J.W."/>
            <person name="Visel A."/>
            <person name="Grigoriev I.V."/>
        </authorList>
    </citation>
    <scope>NUCLEOTIDE SEQUENCE [LARGE SCALE GENOMIC DNA]</scope>
    <source>
        <strain evidence="7 8">NRRL 3301</strain>
    </source>
</reference>
<dbReference type="GO" id="GO:0016746">
    <property type="term" value="F:acyltransferase activity"/>
    <property type="evidence" value="ECO:0007669"/>
    <property type="project" value="UniProtKB-KW"/>
</dbReference>
<comment type="caution">
    <text evidence="7">The sequence shown here is derived from an EMBL/GenBank/DDBJ whole genome shotgun (WGS) entry which is preliminary data.</text>
</comment>
<keyword evidence="8" id="KW-1185">Reference proteome</keyword>
<organism evidence="7 8">
    <name type="scientific">Hesseltinella vesiculosa</name>
    <dbReference type="NCBI Taxonomy" id="101127"/>
    <lineage>
        <taxon>Eukaryota</taxon>
        <taxon>Fungi</taxon>
        <taxon>Fungi incertae sedis</taxon>
        <taxon>Mucoromycota</taxon>
        <taxon>Mucoromycotina</taxon>
        <taxon>Mucoromycetes</taxon>
        <taxon>Mucorales</taxon>
        <taxon>Cunninghamellaceae</taxon>
        <taxon>Hesseltinella</taxon>
    </lineage>
</organism>
<evidence type="ECO:0000256" key="1">
    <source>
        <dbReference type="ARBA" id="ARBA00005232"/>
    </source>
</evidence>
<dbReference type="Gene3D" id="3.30.559.10">
    <property type="entry name" value="Chloramphenicol acetyltransferase-like domain"/>
    <property type="match status" value="1"/>
</dbReference>
<keyword evidence="2 5" id="KW-0808">Transferase</keyword>
<dbReference type="OrthoDB" id="240216at2759"/>
<accession>A0A1X2G717</accession>
<comment type="similarity">
    <text evidence="1 5">Belongs to the carnitine/choline acetyltransferase family.</text>
</comment>
<protein>
    <submittedName>
        <fullName evidence="7">Acyltransferase ChoActase/COT/CPT</fullName>
    </submittedName>
</protein>
<evidence type="ECO:0000256" key="2">
    <source>
        <dbReference type="ARBA" id="ARBA00022679"/>
    </source>
</evidence>
<feature type="domain" description="Choline/carnitine acyltransferase" evidence="6">
    <location>
        <begin position="19"/>
        <end position="613"/>
    </location>
</feature>
<dbReference type="InterPro" id="IPR023213">
    <property type="entry name" value="CAT-like_dom_sf"/>
</dbReference>